<proteinExistence type="predicted"/>
<dbReference type="RefSeq" id="WP_213792348.1">
    <property type="nucleotide sequence ID" value="NZ_JAAMFJ010000001.1"/>
</dbReference>
<evidence type="ECO:0008006" key="4">
    <source>
        <dbReference type="Google" id="ProtNLM"/>
    </source>
</evidence>
<name>A0ABS5QTP9_9LACO</name>
<feature type="compositionally biased region" description="Polar residues" evidence="1">
    <location>
        <begin position="78"/>
        <end position="90"/>
    </location>
</feature>
<gene>
    <name evidence="2" type="ORF">G6R28_00810</name>
</gene>
<feature type="region of interest" description="Disordered" evidence="1">
    <location>
        <begin position="28"/>
        <end position="90"/>
    </location>
</feature>
<keyword evidence="3" id="KW-1185">Reference proteome</keyword>
<evidence type="ECO:0000256" key="1">
    <source>
        <dbReference type="SAM" id="MobiDB-lite"/>
    </source>
</evidence>
<organism evidence="2 3">
    <name type="scientific">Fructobacillus papyrifericola</name>
    <dbReference type="NCBI Taxonomy" id="2713172"/>
    <lineage>
        <taxon>Bacteria</taxon>
        <taxon>Bacillati</taxon>
        <taxon>Bacillota</taxon>
        <taxon>Bacilli</taxon>
        <taxon>Lactobacillales</taxon>
        <taxon>Lactobacillaceae</taxon>
        <taxon>Fructobacillus</taxon>
    </lineage>
</organism>
<dbReference type="EMBL" id="JAAMFJ010000001">
    <property type="protein sequence ID" value="MBS9335776.1"/>
    <property type="molecule type" value="Genomic_DNA"/>
</dbReference>
<evidence type="ECO:0000313" key="2">
    <source>
        <dbReference type="EMBL" id="MBS9335776.1"/>
    </source>
</evidence>
<reference evidence="2 3" key="1">
    <citation type="submission" date="2020-02" db="EMBL/GenBank/DDBJ databases">
        <title>Fructobacillus sp. isolated from paper mulberry of Taiwan.</title>
        <authorList>
            <person name="Lin S.-T."/>
        </authorList>
    </citation>
    <scope>NUCLEOTIDE SEQUENCE [LARGE SCALE GENOMIC DNA]</scope>
    <source>
        <strain evidence="2 3">M1-21</strain>
    </source>
</reference>
<dbReference type="Proteomes" id="UP000735205">
    <property type="component" value="Unassembled WGS sequence"/>
</dbReference>
<accession>A0ABS5QTP9</accession>
<comment type="caution">
    <text evidence="2">The sequence shown here is derived from an EMBL/GenBank/DDBJ whole genome shotgun (WGS) entry which is preliminary data.</text>
</comment>
<sequence length="131" mass="13594">MKKVLIAIGTLIVAGLIAWGAFSLGVKNTSSQNNSSNQSVKKSQKMTSSTTSMTGASVTSSSSQKHTAFGGQGAAEPTTPSSESVADATSQLRNAGFPVDQWAPSDIQKIVSDASQQGISVVDYAKQNFHQ</sequence>
<evidence type="ECO:0000313" key="3">
    <source>
        <dbReference type="Proteomes" id="UP000735205"/>
    </source>
</evidence>
<protein>
    <recommendedName>
        <fullName evidence="4">Lipoprotein</fullName>
    </recommendedName>
</protein>
<feature type="compositionally biased region" description="Low complexity" evidence="1">
    <location>
        <begin position="30"/>
        <end position="65"/>
    </location>
</feature>